<protein>
    <submittedName>
        <fullName evidence="7">ABC transporter ATP-binding protein</fullName>
    </submittedName>
</protein>
<dbReference type="InterPro" id="IPR027417">
    <property type="entry name" value="P-loop_NTPase"/>
</dbReference>
<dbReference type="GO" id="GO:0005886">
    <property type="term" value="C:plasma membrane"/>
    <property type="evidence" value="ECO:0007669"/>
    <property type="project" value="TreeGrafter"/>
</dbReference>
<dbReference type="GO" id="GO:0098796">
    <property type="term" value="C:membrane protein complex"/>
    <property type="evidence" value="ECO:0007669"/>
    <property type="project" value="UniProtKB-ARBA"/>
</dbReference>
<dbReference type="InterPro" id="IPR017871">
    <property type="entry name" value="ABC_transporter-like_CS"/>
</dbReference>
<dbReference type="InterPro" id="IPR003439">
    <property type="entry name" value="ABC_transporter-like_ATP-bd"/>
</dbReference>
<dbReference type="PROSITE" id="PS00211">
    <property type="entry name" value="ABC_TRANSPORTER_1"/>
    <property type="match status" value="1"/>
</dbReference>
<feature type="compositionally biased region" description="Low complexity" evidence="5">
    <location>
        <begin position="48"/>
        <end position="62"/>
    </location>
</feature>
<dbReference type="GO" id="GO:0016887">
    <property type="term" value="F:ATP hydrolysis activity"/>
    <property type="evidence" value="ECO:0007669"/>
    <property type="project" value="InterPro"/>
</dbReference>
<dbReference type="PANTHER" id="PTHR24220:SF86">
    <property type="entry name" value="ABC TRANSPORTER ABCH.1"/>
    <property type="match status" value="1"/>
</dbReference>
<feature type="domain" description="ABC transporter" evidence="6">
    <location>
        <begin position="73"/>
        <end position="295"/>
    </location>
</feature>
<evidence type="ECO:0000256" key="4">
    <source>
        <dbReference type="ARBA" id="ARBA00022840"/>
    </source>
</evidence>
<dbReference type="GO" id="GO:0022857">
    <property type="term" value="F:transmembrane transporter activity"/>
    <property type="evidence" value="ECO:0007669"/>
    <property type="project" value="TreeGrafter"/>
</dbReference>
<dbReference type="InterPro" id="IPR003593">
    <property type="entry name" value="AAA+_ATPase"/>
</dbReference>
<reference evidence="7" key="1">
    <citation type="submission" date="2021-05" db="EMBL/GenBank/DDBJ databases">
        <title>Novel Bacillus species.</title>
        <authorList>
            <person name="Liu G."/>
        </authorList>
    </citation>
    <scope>NUCLEOTIDE SEQUENCE</scope>
    <source>
        <strain evidence="7">FJAT-50051</strain>
    </source>
</reference>
<dbReference type="FunFam" id="3.40.50.300:FF:000032">
    <property type="entry name" value="Export ABC transporter ATP-binding protein"/>
    <property type="match status" value="1"/>
</dbReference>
<proteinExistence type="inferred from homology"/>
<dbReference type="GO" id="GO:0005524">
    <property type="term" value="F:ATP binding"/>
    <property type="evidence" value="ECO:0007669"/>
    <property type="project" value="UniProtKB-KW"/>
</dbReference>
<dbReference type="Gene3D" id="3.40.50.300">
    <property type="entry name" value="P-loop containing nucleotide triphosphate hydrolases"/>
    <property type="match status" value="1"/>
</dbReference>
<feature type="compositionally biased region" description="Low complexity" evidence="5">
    <location>
        <begin position="19"/>
        <end position="38"/>
    </location>
</feature>
<comment type="similarity">
    <text evidence="1">Belongs to the ABC transporter superfamily.</text>
</comment>
<dbReference type="InterPro" id="IPR015854">
    <property type="entry name" value="ABC_transpr_LolD-like"/>
</dbReference>
<comment type="caution">
    <text evidence="7">The sequence shown here is derived from an EMBL/GenBank/DDBJ whole genome shotgun (WGS) entry which is preliminary data.</text>
</comment>
<dbReference type="EMBL" id="JAGYPE010000008">
    <property type="protein sequence ID" value="MBS4187158.1"/>
    <property type="molecule type" value="Genomic_DNA"/>
</dbReference>
<dbReference type="PANTHER" id="PTHR24220">
    <property type="entry name" value="IMPORT ATP-BINDING PROTEIN"/>
    <property type="match status" value="1"/>
</dbReference>
<gene>
    <name evidence="7" type="ORF">KHB02_37950</name>
</gene>
<keyword evidence="3" id="KW-0547">Nucleotide-binding</keyword>
<sequence>MPGPTTGAVPTTDGTGDPASTSAHDTTSASTTGAVPTAAPLPTPVPDPTGATVTSTDTATGVGEAGRASGPIYQLRGVSKTYKQKNRTVTALTNVDLTIPQGQLVAIQGPTGGGKSTLLQMLGALDRPSTGTVFLGDQDVAKLGDGALTNVRATEIGFVFQSFNLIPTLTALENVETAFAGSLANRSKAEIRQRATTALQEVGLGERLDHLPAELSGGQQQRVAIARALVKNPSVLLADEPTGALDEATRDEIMTLIEKQWKERGLTVVIVTHDSWVAKRAERRLHIKQGQVRDL</sequence>
<evidence type="ECO:0000259" key="6">
    <source>
        <dbReference type="PROSITE" id="PS50893"/>
    </source>
</evidence>
<keyword evidence="2" id="KW-0813">Transport</keyword>
<accession>A0A942T8X5</accession>
<keyword evidence="4 7" id="KW-0067">ATP-binding</keyword>
<evidence type="ECO:0000256" key="2">
    <source>
        <dbReference type="ARBA" id="ARBA00022448"/>
    </source>
</evidence>
<dbReference type="Pfam" id="PF00005">
    <property type="entry name" value="ABC_tran"/>
    <property type="match status" value="1"/>
</dbReference>
<evidence type="ECO:0000256" key="1">
    <source>
        <dbReference type="ARBA" id="ARBA00005417"/>
    </source>
</evidence>
<evidence type="ECO:0000313" key="7">
    <source>
        <dbReference type="EMBL" id="MBS4187158.1"/>
    </source>
</evidence>
<name>A0A942T8X5_9BACI</name>
<evidence type="ECO:0000256" key="3">
    <source>
        <dbReference type="ARBA" id="ARBA00022741"/>
    </source>
</evidence>
<dbReference type="AlphaFoldDB" id="A0A942T8X5"/>
<organism evidence="7">
    <name type="scientific">Neobacillus citreus</name>
    <dbReference type="NCBI Taxonomy" id="2833578"/>
    <lineage>
        <taxon>Bacteria</taxon>
        <taxon>Bacillati</taxon>
        <taxon>Bacillota</taxon>
        <taxon>Bacilli</taxon>
        <taxon>Bacillales</taxon>
        <taxon>Bacillaceae</taxon>
        <taxon>Neobacillus</taxon>
    </lineage>
</organism>
<dbReference type="CDD" id="cd03255">
    <property type="entry name" value="ABC_MJ0796_LolCDE_FtsE"/>
    <property type="match status" value="1"/>
</dbReference>
<dbReference type="SMART" id="SM00382">
    <property type="entry name" value="AAA"/>
    <property type="match status" value="1"/>
</dbReference>
<dbReference type="SUPFAM" id="SSF52540">
    <property type="entry name" value="P-loop containing nucleoside triphosphate hydrolases"/>
    <property type="match status" value="1"/>
</dbReference>
<dbReference type="InterPro" id="IPR017911">
    <property type="entry name" value="MacB-like_ATP-bd"/>
</dbReference>
<evidence type="ECO:0000256" key="5">
    <source>
        <dbReference type="SAM" id="MobiDB-lite"/>
    </source>
</evidence>
<feature type="region of interest" description="Disordered" evidence="5">
    <location>
        <begin position="1"/>
        <end position="68"/>
    </location>
</feature>
<dbReference type="PROSITE" id="PS50893">
    <property type="entry name" value="ABC_TRANSPORTER_2"/>
    <property type="match status" value="1"/>
</dbReference>